<feature type="compositionally biased region" description="Polar residues" evidence="2">
    <location>
        <begin position="188"/>
        <end position="200"/>
    </location>
</feature>
<dbReference type="KEGG" id="sre:PTSG_12491"/>
<organism evidence="5">
    <name type="scientific">Salpingoeca rosetta (strain ATCC 50818 / BSB-021)</name>
    <dbReference type="NCBI Taxonomy" id="946362"/>
    <lineage>
        <taxon>Eukaryota</taxon>
        <taxon>Choanoflagellata</taxon>
        <taxon>Craspedida</taxon>
        <taxon>Salpingoecidae</taxon>
        <taxon>Salpingoeca</taxon>
    </lineage>
</organism>
<keyword evidence="5" id="KW-1185">Reference proteome</keyword>
<dbReference type="OMA" id="GHHEHEF"/>
<dbReference type="InParanoid" id="F2UEX5"/>
<dbReference type="eggNOG" id="ENOG502R8EE">
    <property type="taxonomic scope" value="Eukaryota"/>
</dbReference>
<dbReference type="GeneID" id="16072788"/>
<protein>
    <submittedName>
        <fullName evidence="4">Uncharacterized protein</fullName>
    </submittedName>
</protein>
<dbReference type="Pfam" id="PF14956">
    <property type="entry name" value="DUF4505"/>
    <property type="match status" value="1"/>
</dbReference>
<evidence type="ECO:0000256" key="1">
    <source>
        <dbReference type="ARBA" id="ARBA00006322"/>
    </source>
</evidence>
<dbReference type="PANTHER" id="PTHR31449">
    <property type="entry name" value="UPF0598 PROTEIN C8ORF82"/>
    <property type="match status" value="1"/>
</dbReference>
<evidence type="ECO:0000256" key="3">
    <source>
        <dbReference type="SAM" id="SignalP"/>
    </source>
</evidence>
<dbReference type="FunCoup" id="F2UEX5">
    <property type="interactions" value="16"/>
</dbReference>
<reference evidence="4" key="1">
    <citation type="submission" date="2009-08" db="EMBL/GenBank/DDBJ databases">
        <title>Annotation of Salpingoeca rosetta.</title>
        <authorList>
            <consortium name="The Broad Institute Genome Sequencing Platform"/>
            <person name="Russ C."/>
            <person name="Cuomo C."/>
            <person name="Burger G."/>
            <person name="Gray M.W."/>
            <person name="Holland P.W.H."/>
            <person name="King N."/>
            <person name="Lang F.B.F."/>
            <person name="Roger A.J."/>
            <person name="Ruiz-Trillo I."/>
            <person name="Young S.K."/>
            <person name="Zeng Q."/>
            <person name="Gargeya S."/>
            <person name="Alvarado L."/>
            <person name="Berlin A."/>
            <person name="Chapman S.B."/>
            <person name="Chen Z."/>
            <person name="Freedman E."/>
            <person name="Gellesch M."/>
            <person name="Goldberg J."/>
            <person name="Griggs A."/>
            <person name="Gujja S."/>
            <person name="Heilman E."/>
            <person name="Heiman D."/>
            <person name="Howarth C."/>
            <person name="Mehta T."/>
            <person name="Neiman D."/>
            <person name="Pearson M."/>
            <person name="Roberts A."/>
            <person name="Saif S."/>
            <person name="Shea T."/>
            <person name="Shenoy N."/>
            <person name="Sisk P."/>
            <person name="Stolte C."/>
            <person name="Sykes S."/>
            <person name="White J."/>
            <person name="Yandava C."/>
            <person name="Haas B."/>
            <person name="Nusbaum C."/>
            <person name="Birren B."/>
        </authorList>
    </citation>
    <scope>NUCLEOTIDE SEQUENCE [LARGE SCALE GENOMIC DNA]</scope>
    <source>
        <strain evidence="4">ATCC 50818</strain>
    </source>
</reference>
<dbReference type="AlphaFoldDB" id="F2UEX5"/>
<keyword evidence="3" id="KW-0732">Signal</keyword>
<name>F2UEX5_SALR5</name>
<evidence type="ECO:0000313" key="4">
    <source>
        <dbReference type="EMBL" id="EGD75175.1"/>
    </source>
</evidence>
<dbReference type="PANTHER" id="PTHR31449:SF3">
    <property type="entry name" value="UPF0598 PROTEIN C8ORF82"/>
    <property type="match status" value="1"/>
</dbReference>
<proteinExistence type="inferred from homology"/>
<dbReference type="OrthoDB" id="10260024at2759"/>
<feature type="signal peptide" evidence="3">
    <location>
        <begin position="1"/>
        <end position="28"/>
    </location>
</feature>
<dbReference type="EMBL" id="GL832971">
    <property type="protein sequence ID" value="EGD75175.1"/>
    <property type="molecule type" value="Genomic_DNA"/>
</dbReference>
<dbReference type="Proteomes" id="UP000007799">
    <property type="component" value="Unassembled WGS sequence"/>
</dbReference>
<comment type="similarity">
    <text evidence="1">Belongs to the UPF0598 family.</text>
</comment>
<gene>
    <name evidence="4" type="ORF">PTSG_12491</name>
</gene>
<dbReference type="InterPro" id="IPR028108">
    <property type="entry name" value="DUF4505"/>
</dbReference>
<feature type="chain" id="PRO_5003290601" evidence="3">
    <location>
        <begin position="29"/>
        <end position="284"/>
    </location>
</feature>
<dbReference type="RefSeq" id="XP_004992228.1">
    <property type="nucleotide sequence ID" value="XM_004992171.1"/>
</dbReference>
<sequence length="284" mass="31293">MMMRLAGLRPTTLAAAAAAAAATTAAAASRVACYRAASSASGSSNTTGQAARATDAASATTAASSRVNRSSLNYTQGQTVKGRREYFYYIDHNGFLFLDDSMMKNFTSCLKDKPFLDFFFKRVEPNTTGRYEEEFPFLSRCGREFNFLRCDDTPLVYHTLLPPHGSLVSDKDQLDQYIKSAEQGDANPGSSETATGTGQASDEPWELVYAGNLRRPFEPDKLCMTETARLYHPSPDGKELYLVASPLAIKLSRRMVFGSDATLFSWQGNTYNIDIRIPEADERE</sequence>
<feature type="region of interest" description="Disordered" evidence="2">
    <location>
        <begin position="182"/>
        <end position="201"/>
    </location>
</feature>
<accession>F2UEX5</accession>
<evidence type="ECO:0000313" key="5">
    <source>
        <dbReference type="Proteomes" id="UP000007799"/>
    </source>
</evidence>
<evidence type="ECO:0000256" key="2">
    <source>
        <dbReference type="SAM" id="MobiDB-lite"/>
    </source>
</evidence>